<dbReference type="CDD" id="cd17535">
    <property type="entry name" value="REC_NarL-like"/>
    <property type="match status" value="1"/>
</dbReference>
<gene>
    <name evidence="6" type="ORF">CHX27_10910</name>
</gene>
<reference evidence="6 7" key="1">
    <citation type="submission" date="2017-07" db="EMBL/GenBank/DDBJ databases">
        <title>Flavobacterium cyanobacteriorum sp. nov., isolated from cyanobacterial aggregates in a eutrophic lake.</title>
        <authorList>
            <person name="Cai H."/>
        </authorList>
    </citation>
    <scope>NUCLEOTIDE SEQUENCE [LARGE SCALE GENOMIC DNA]</scope>
    <source>
        <strain evidence="6 7">TH167</strain>
    </source>
</reference>
<dbReference type="PROSITE" id="PS00622">
    <property type="entry name" value="HTH_LUXR_1"/>
    <property type="match status" value="1"/>
</dbReference>
<dbReference type="AlphaFoldDB" id="A0A255ZNT7"/>
<evidence type="ECO:0000313" key="6">
    <source>
        <dbReference type="EMBL" id="OYQ43237.1"/>
    </source>
</evidence>
<evidence type="ECO:0000259" key="5">
    <source>
        <dbReference type="PROSITE" id="PS50110"/>
    </source>
</evidence>
<dbReference type="RefSeq" id="WP_094486813.1">
    <property type="nucleotide sequence ID" value="NZ_NOXX01000207.1"/>
</dbReference>
<dbReference type="EMBL" id="NOXX01000207">
    <property type="protein sequence ID" value="OYQ43237.1"/>
    <property type="molecule type" value="Genomic_DNA"/>
</dbReference>
<dbReference type="InterPro" id="IPR000792">
    <property type="entry name" value="Tscrpt_reg_LuxR_C"/>
</dbReference>
<keyword evidence="7" id="KW-1185">Reference proteome</keyword>
<organism evidence="6 7">
    <name type="scientific">Flavobacterium aurantiibacter</name>
    <dbReference type="NCBI Taxonomy" id="2023067"/>
    <lineage>
        <taxon>Bacteria</taxon>
        <taxon>Pseudomonadati</taxon>
        <taxon>Bacteroidota</taxon>
        <taxon>Flavobacteriia</taxon>
        <taxon>Flavobacteriales</taxon>
        <taxon>Flavobacteriaceae</taxon>
        <taxon>Flavobacterium</taxon>
    </lineage>
</organism>
<name>A0A255ZNT7_9FLAO</name>
<evidence type="ECO:0000256" key="2">
    <source>
        <dbReference type="ARBA" id="ARBA00023125"/>
    </source>
</evidence>
<evidence type="ECO:0000256" key="3">
    <source>
        <dbReference type="PROSITE-ProRule" id="PRU00169"/>
    </source>
</evidence>
<dbReference type="InterPro" id="IPR058245">
    <property type="entry name" value="NreC/VraR/RcsB-like_REC"/>
</dbReference>
<evidence type="ECO:0008006" key="8">
    <source>
        <dbReference type="Google" id="ProtNLM"/>
    </source>
</evidence>
<feature type="modified residue" description="4-aspartylphosphate" evidence="3">
    <location>
        <position position="54"/>
    </location>
</feature>
<dbReference type="PANTHER" id="PTHR43214:SF43">
    <property type="entry name" value="TWO-COMPONENT RESPONSE REGULATOR"/>
    <property type="match status" value="1"/>
</dbReference>
<dbReference type="GO" id="GO:0006355">
    <property type="term" value="P:regulation of DNA-templated transcription"/>
    <property type="evidence" value="ECO:0007669"/>
    <property type="project" value="InterPro"/>
</dbReference>
<dbReference type="PRINTS" id="PR00038">
    <property type="entry name" value="HTHLUXR"/>
</dbReference>
<protein>
    <recommendedName>
        <fullName evidence="8">DNA-binding response regulator</fullName>
    </recommendedName>
</protein>
<sequence>MIRIVLADDHQSLIDGLVSGISDSGNISVIGTAQNGTDLVKLVRLKNPDVVVTDIRMPGIDGKAAVYEILKYQPHARVIAFSMFDSPPLVKHFQEIGARGYVFKSSPLSVLISAIETVAHGGTYFERPVTTFSIDNLEEKVQLSKREQEILELIAKGQTSIEIATSLNISKTTVDTHRKNILQKLQLDGRADLVRFAVENKFDL</sequence>
<dbReference type="GO" id="GO:0000160">
    <property type="term" value="P:phosphorelay signal transduction system"/>
    <property type="evidence" value="ECO:0007669"/>
    <property type="project" value="InterPro"/>
</dbReference>
<dbReference type="Proteomes" id="UP000216035">
    <property type="component" value="Unassembled WGS sequence"/>
</dbReference>
<dbReference type="InterPro" id="IPR011006">
    <property type="entry name" value="CheY-like_superfamily"/>
</dbReference>
<evidence type="ECO:0000313" key="7">
    <source>
        <dbReference type="Proteomes" id="UP000216035"/>
    </source>
</evidence>
<dbReference type="InterPro" id="IPR016032">
    <property type="entry name" value="Sig_transdc_resp-reg_C-effctor"/>
</dbReference>
<dbReference type="Pfam" id="PF00072">
    <property type="entry name" value="Response_reg"/>
    <property type="match status" value="1"/>
</dbReference>
<keyword evidence="2" id="KW-0238">DNA-binding</keyword>
<dbReference type="Pfam" id="PF00196">
    <property type="entry name" value="GerE"/>
    <property type="match status" value="1"/>
</dbReference>
<dbReference type="InterPro" id="IPR039420">
    <property type="entry name" value="WalR-like"/>
</dbReference>
<dbReference type="SUPFAM" id="SSF52172">
    <property type="entry name" value="CheY-like"/>
    <property type="match status" value="1"/>
</dbReference>
<dbReference type="PROSITE" id="PS50043">
    <property type="entry name" value="HTH_LUXR_2"/>
    <property type="match status" value="1"/>
</dbReference>
<dbReference type="OrthoDB" id="9795108at2"/>
<dbReference type="Gene3D" id="3.40.50.2300">
    <property type="match status" value="1"/>
</dbReference>
<comment type="caution">
    <text evidence="6">The sequence shown here is derived from an EMBL/GenBank/DDBJ whole genome shotgun (WGS) entry which is preliminary data.</text>
</comment>
<dbReference type="InterPro" id="IPR001789">
    <property type="entry name" value="Sig_transdc_resp-reg_receiver"/>
</dbReference>
<proteinExistence type="predicted"/>
<evidence type="ECO:0000256" key="1">
    <source>
        <dbReference type="ARBA" id="ARBA00022553"/>
    </source>
</evidence>
<dbReference type="CDD" id="cd06170">
    <property type="entry name" value="LuxR_C_like"/>
    <property type="match status" value="1"/>
</dbReference>
<dbReference type="SMART" id="SM00448">
    <property type="entry name" value="REC"/>
    <property type="match status" value="1"/>
</dbReference>
<accession>A0A255ZNT7</accession>
<dbReference type="PROSITE" id="PS50110">
    <property type="entry name" value="RESPONSE_REGULATORY"/>
    <property type="match status" value="1"/>
</dbReference>
<dbReference type="SMART" id="SM00421">
    <property type="entry name" value="HTH_LUXR"/>
    <property type="match status" value="1"/>
</dbReference>
<dbReference type="PANTHER" id="PTHR43214">
    <property type="entry name" value="TWO-COMPONENT RESPONSE REGULATOR"/>
    <property type="match status" value="1"/>
</dbReference>
<dbReference type="SUPFAM" id="SSF46894">
    <property type="entry name" value="C-terminal effector domain of the bipartite response regulators"/>
    <property type="match status" value="1"/>
</dbReference>
<evidence type="ECO:0000259" key="4">
    <source>
        <dbReference type="PROSITE" id="PS50043"/>
    </source>
</evidence>
<dbReference type="GO" id="GO:0003677">
    <property type="term" value="F:DNA binding"/>
    <property type="evidence" value="ECO:0007669"/>
    <property type="project" value="UniProtKB-KW"/>
</dbReference>
<keyword evidence="1 3" id="KW-0597">Phosphoprotein</keyword>
<feature type="domain" description="HTH luxR-type" evidence="4">
    <location>
        <begin position="136"/>
        <end position="201"/>
    </location>
</feature>
<feature type="domain" description="Response regulatory" evidence="5">
    <location>
        <begin position="3"/>
        <end position="119"/>
    </location>
</feature>